<dbReference type="CDD" id="cd10027">
    <property type="entry name" value="UDG-F1-like"/>
    <property type="match status" value="1"/>
</dbReference>
<evidence type="ECO:0000256" key="7">
    <source>
        <dbReference type="ARBA" id="ARBA00022801"/>
    </source>
</evidence>
<dbReference type="NCBIfam" id="NF003592">
    <property type="entry name" value="PRK05254.1-5"/>
    <property type="match status" value="1"/>
</dbReference>
<dbReference type="GO" id="GO:0097510">
    <property type="term" value="P:base-excision repair, AP site formation via deaminated base removal"/>
    <property type="evidence" value="ECO:0007669"/>
    <property type="project" value="TreeGrafter"/>
</dbReference>
<dbReference type="GO" id="GO:0005737">
    <property type="term" value="C:cytoplasm"/>
    <property type="evidence" value="ECO:0007669"/>
    <property type="project" value="UniProtKB-SubCell"/>
</dbReference>
<comment type="similarity">
    <text evidence="3 9 11">Belongs to the uracil-DNA glycosylase (UDG) superfamily. UNG family.</text>
</comment>
<dbReference type="GO" id="GO:0004844">
    <property type="term" value="F:uracil DNA N-glycosylase activity"/>
    <property type="evidence" value="ECO:0007669"/>
    <property type="project" value="UniProtKB-UniRule"/>
</dbReference>
<dbReference type="InterPro" id="IPR002043">
    <property type="entry name" value="UDG_fam1"/>
</dbReference>
<evidence type="ECO:0000256" key="11">
    <source>
        <dbReference type="RuleBase" id="RU003780"/>
    </source>
</evidence>
<keyword evidence="7 9" id="KW-0378">Hydrolase</keyword>
<feature type="domain" description="Uracil-DNA glycosylase-like" evidence="12">
    <location>
        <begin position="49"/>
        <end position="209"/>
    </location>
</feature>
<dbReference type="Gene3D" id="3.40.470.10">
    <property type="entry name" value="Uracil-DNA glycosylase-like domain"/>
    <property type="match status" value="1"/>
</dbReference>
<sequence>MINVQNDWQPFFDREQVQPYYLELRDFLIGEYRSKTIYPPMGEIFNAFKLCTFENTKVVIVGQDPYHEEGQAMGLSFSVREGTDEPPSLQNIHKEIINEGVETGPWSSDLSRWARQGVLLLNSTLTVQAHRAASHASKGWETLTDRAITMLGRDERPKVFMLWGSYARSKKALIESKNHLILEAVHPSPLSAYRGFFGCGHFKKCNEFLKQTNQKEIIW</sequence>
<dbReference type="Pfam" id="PF03167">
    <property type="entry name" value="UDG"/>
    <property type="match status" value="1"/>
</dbReference>
<name>A0A7X2PDJ6_9SPIO</name>
<comment type="subcellular location">
    <subcellularLocation>
        <location evidence="9">Cytoplasm</location>
    </subcellularLocation>
</comment>
<comment type="function">
    <text evidence="2 9 11">Excises uracil residues from the DNA which can arise as a result of misincorporation of dUMP residues by DNA polymerase or due to deamination of cytosine.</text>
</comment>
<dbReference type="NCBIfam" id="NF003589">
    <property type="entry name" value="PRK05254.1-2"/>
    <property type="match status" value="1"/>
</dbReference>
<accession>A0A7X2PDJ6</accession>
<dbReference type="InterPro" id="IPR018085">
    <property type="entry name" value="Ura-DNA_Glyclase_AS"/>
</dbReference>
<dbReference type="NCBIfam" id="NF003591">
    <property type="entry name" value="PRK05254.1-4"/>
    <property type="match status" value="1"/>
</dbReference>
<keyword evidence="8 9" id="KW-0234">DNA repair</keyword>
<evidence type="ECO:0000256" key="5">
    <source>
        <dbReference type="ARBA" id="ARBA00018429"/>
    </source>
</evidence>
<dbReference type="SUPFAM" id="SSF52141">
    <property type="entry name" value="Uracil-DNA glycosylase-like"/>
    <property type="match status" value="1"/>
</dbReference>
<keyword evidence="6 9" id="KW-0227">DNA damage</keyword>
<dbReference type="Proteomes" id="UP000460549">
    <property type="component" value="Unassembled WGS sequence"/>
</dbReference>
<dbReference type="AlphaFoldDB" id="A0A7X2PDJ6"/>
<evidence type="ECO:0000256" key="6">
    <source>
        <dbReference type="ARBA" id="ARBA00022763"/>
    </source>
</evidence>
<evidence type="ECO:0000256" key="4">
    <source>
        <dbReference type="ARBA" id="ARBA00012030"/>
    </source>
</evidence>
<protein>
    <recommendedName>
        <fullName evidence="5 9">Uracil-DNA glycosylase</fullName>
        <shortName evidence="9">UDG</shortName>
        <ecNumber evidence="4 9">3.2.2.27</ecNumber>
    </recommendedName>
</protein>
<evidence type="ECO:0000256" key="1">
    <source>
        <dbReference type="ARBA" id="ARBA00001400"/>
    </source>
</evidence>
<dbReference type="PANTHER" id="PTHR11264">
    <property type="entry name" value="URACIL-DNA GLYCOSYLASE"/>
    <property type="match status" value="1"/>
</dbReference>
<evidence type="ECO:0000256" key="8">
    <source>
        <dbReference type="ARBA" id="ARBA00023204"/>
    </source>
</evidence>
<dbReference type="EC" id="3.2.2.27" evidence="4 9"/>
<dbReference type="RefSeq" id="WP_154425357.1">
    <property type="nucleotide sequence ID" value="NZ_VUNN01000010.1"/>
</dbReference>
<evidence type="ECO:0000313" key="13">
    <source>
        <dbReference type="EMBL" id="MSU06385.1"/>
    </source>
</evidence>
<dbReference type="NCBIfam" id="NF003588">
    <property type="entry name" value="PRK05254.1-1"/>
    <property type="match status" value="1"/>
</dbReference>
<evidence type="ECO:0000256" key="2">
    <source>
        <dbReference type="ARBA" id="ARBA00002631"/>
    </source>
</evidence>
<comment type="catalytic activity">
    <reaction evidence="1 9 11">
        <text>Hydrolyzes single-stranded DNA or mismatched double-stranded DNA and polynucleotides, releasing free uracil.</text>
        <dbReference type="EC" id="3.2.2.27"/>
    </reaction>
</comment>
<evidence type="ECO:0000313" key="14">
    <source>
        <dbReference type="Proteomes" id="UP000460549"/>
    </source>
</evidence>
<gene>
    <name evidence="9" type="primary">ung</name>
    <name evidence="13" type="ORF">FYJ80_06270</name>
</gene>
<dbReference type="HAMAP" id="MF_00148">
    <property type="entry name" value="UDG"/>
    <property type="match status" value="1"/>
</dbReference>
<keyword evidence="14" id="KW-1185">Reference proteome</keyword>
<evidence type="ECO:0000256" key="9">
    <source>
        <dbReference type="HAMAP-Rule" id="MF_00148"/>
    </source>
</evidence>
<dbReference type="InterPro" id="IPR036895">
    <property type="entry name" value="Uracil-DNA_glycosylase-like_sf"/>
</dbReference>
<comment type="caution">
    <text evidence="13">The sequence shown here is derived from an EMBL/GenBank/DDBJ whole genome shotgun (WGS) entry which is preliminary data.</text>
</comment>
<evidence type="ECO:0000256" key="10">
    <source>
        <dbReference type="PROSITE-ProRule" id="PRU10072"/>
    </source>
</evidence>
<dbReference type="PANTHER" id="PTHR11264:SF0">
    <property type="entry name" value="URACIL-DNA GLYCOSYLASE"/>
    <property type="match status" value="1"/>
</dbReference>
<feature type="active site" description="Proton acceptor" evidence="9 10">
    <location>
        <position position="64"/>
    </location>
</feature>
<dbReference type="PROSITE" id="PS00130">
    <property type="entry name" value="U_DNA_GLYCOSYLASE"/>
    <property type="match status" value="1"/>
</dbReference>
<dbReference type="InterPro" id="IPR005122">
    <property type="entry name" value="Uracil-DNA_glycosylase-like"/>
</dbReference>
<keyword evidence="9" id="KW-0963">Cytoplasm</keyword>
<keyword evidence="13" id="KW-0326">Glycosidase</keyword>
<evidence type="ECO:0000259" key="12">
    <source>
        <dbReference type="SMART" id="SM00986"/>
    </source>
</evidence>
<reference evidence="13 14" key="1">
    <citation type="submission" date="2019-08" db="EMBL/GenBank/DDBJ databases">
        <title>In-depth cultivation of the pig gut microbiome towards novel bacterial diversity and tailored functional studies.</title>
        <authorList>
            <person name="Wylensek D."/>
            <person name="Hitch T.C.A."/>
            <person name="Clavel T."/>
        </authorList>
    </citation>
    <scope>NUCLEOTIDE SEQUENCE [LARGE SCALE GENOMIC DNA]</scope>
    <source>
        <strain evidence="13 14">NM-380-WT-3C1</strain>
    </source>
</reference>
<dbReference type="EMBL" id="VUNN01000010">
    <property type="protein sequence ID" value="MSU06385.1"/>
    <property type="molecule type" value="Genomic_DNA"/>
</dbReference>
<proteinExistence type="inferred from homology"/>
<organism evidence="13 14">
    <name type="scientific">Bullifex porci</name>
    <dbReference type="NCBI Taxonomy" id="2606638"/>
    <lineage>
        <taxon>Bacteria</taxon>
        <taxon>Pseudomonadati</taxon>
        <taxon>Spirochaetota</taxon>
        <taxon>Spirochaetia</taxon>
        <taxon>Spirochaetales</taxon>
        <taxon>Spirochaetaceae</taxon>
        <taxon>Bullifex</taxon>
    </lineage>
</organism>
<evidence type="ECO:0000256" key="3">
    <source>
        <dbReference type="ARBA" id="ARBA00008184"/>
    </source>
</evidence>
<dbReference type="SMART" id="SM00986">
    <property type="entry name" value="UDG"/>
    <property type="match status" value="1"/>
</dbReference>
<dbReference type="NCBIfam" id="TIGR00628">
    <property type="entry name" value="ung"/>
    <property type="match status" value="1"/>
</dbReference>
<dbReference type="SMART" id="SM00987">
    <property type="entry name" value="UreE_C"/>
    <property type="match status" value="1"/>
</dbReference>